<evidence type="ECO:0000313" key="2">
    <source>
        <dbReference type="EMBL" id="ACL55987.1"/>
    </source>
</evidence>
<feature type="compositionally biased region" description="Gly residues" evidence="1">
    <location>
        <begin position="1"/>
        <end position="13"/>
    </location>
</feature>
<keyword evidence="3" id="KW-1185">Reference proteome</keyword>
<protein>
    <submittedName>
        <fullName evidence="2">Uncharacterized protein</fullName>
    </submittedName>
</protein>
<organism evidence="2 3">
    <name type="scientific">Methylobacterium nodulans (strain LMG 21967 / CNCM I-2342 / ORS 2060)</name>
    <dbReference type="NCBI Taxonomy" id="460265"/>
    <lineage>
        <taxon>Bacteria</taxon>
        <taxon>Pseudomonadati</taxon>
        <taxon>Pseudomonadota</taxon>
        <taxon>Alphaproteobacteria</taxon>
        <taxon>Hyphomicrobiales</taxon>
        <taxon>Methylobacteriaceae</taxon>
        <taxon>Methylobacterium</taxon>
    </lineage>
</organism>
<dbReference type="RefSeq" id="WP_015927685.1">
    <property type="nucleotide sequence ID" value="NC_011894.1"/>
</dbReference>
<dbReference type="EMBL" id="CP001349">
    <property type="protein sequence ID" value="ACL55987.1"/>
    <property type="molecule type" value="Genomic_DNA"/>
</dbReference>
<evidence type="ECO:0000256" key="1">
    <source>
        <dbReference type="SAM" id="MobiDB-lite"/>
    </source>
</evidence>
<dbReference type="HOGENOM" id="CLU_1775271_0_0_5"/>
<feature type="region of interest" description="Disordered" evidence="1">
    <location>
        <begin position="1"/>
        <end position="20"/>
    </location>
</feature>
<dbReference type="Proteomes" id="UP000008207">
    <property type="component" value="Chromosome"/>
</dbReference>
<dbReference type="eggNOG" id="ENOG5030ZQR">
    <property type="taxonomic scope" value="Bacteria"/>
</dbReference>
<sequence>MLNDEGLGGGPGGQDRDWDGSFAGRIVEQAHGYVAKRKADAVRAVSDVAAAIRDSGSGLGHSPHLRALFDNAADGVDEFAEGIARRTLGEIYDEVDAAARRRPGITLAVAALAGFALFRLLQAAGTRPIPRSRALVPTGVSPASDT</sequence>
<reference evidence="2 3" key="1">
    <citation type="submission" date="2009-01" db="EMBL/GenBank/DDBJ databases">
        <title>Complete sequence of chromosome of Methylobacterium nodulans ORS 2060.</title>
        <authorList>
            <consortium name="US DOE Joint Genome Institute"/>
            <person name="Lucas S."/>
            <person name="Copeland A."/>
            <person name="Lapidus A."/>
            <person name="Glavina del Rio T."/>
            <person name="Dalin E."/>
            <person name="Tice H."/>
            <person name="Bruce D."/>
            <person name="Goodwin L."/>
            <person name="Pitluck S."/>
            <person name="Sims D."/>
            <person name="Brettin T."/>
            <person name="Detter J.C."/>
            <person name="Han C."/>
            <person name="Larimer F."/>
            <person name="Land M."/>
            <person name="Hauser L."/>
            <person name="Kyrpides N."/>
            <person name="Ivanova N."/>
            <person name="Marx C.J."/>
            <person name="Richardson P."/>
        </authorList>
    </citation>
    <scope>NUCLEOTIDE SEQUENCE [LARGE SCALE GENOMIC DNA]</scope>
    <source>
        <strain evidence="3">LMG 21967 / CNCM I-2342 / ORS 2060</strain>
    </source>
</reference>
<accession>B8IHU9</accession>
<proteinExistence type="predicted"/>
<dbReference type="AlphaFoldDB" id="B8IHU9"/>
<dbReference type="STRING" id="460265.Mnod_0974"/>
<evidence type="ECO:0000313" key="3">
    <source>
        <dbReference type="Proteomes" id="UP000008207"/>
    </source>
</evidence>
<dbReference type="OrthoDB" id="7996808at2"/>
<dbReference type="KEGG" id="mno:Mnod_0974"/>
<name>B8IHU9_METNO</name>
<gene>
    <name evidence="2" type="ordered locus">Mnod_0974</name>
</gene>